<dbReference type="EMBL" id="DF849833">
    <property type="protein sequence ID" value="GAT59268.1"/>
    <property type="molecule type" value="Genomic_DNA"/>
</dbReference>
<dbReference type="Proteomes" id="UP000815677">
    <property type="component" value="Unassembled WGS sequence"/>
</dbReference>
<sequence length="291" mass="31844">MVTSTLLPQSIPAGHSGLAYTVVTCLLTSLPRLARSSIPHIYDLIIGLVNSYLNRRTWECSSRRFASKLELSSNFYSNQDAAPGPAQSWVVSPSSLLLRGSPPLSCRSSPFRDFRRREGKFGSSQRKRNGASPPNEFDAGALAGGDMTCVCSNLIDSYGRISSVGTNLSKACMISACKRYYLGQRDESMSNEGLRRWSLCECIFKRNTPSKIFVANRALMCFLRRSTDFCAPVELRSSIGKRWAEPKYTRDLEGGCDSEAHRHVFSAGTYMGVKVAGEFLPLGPAIGGALG</sequence>
<organism evidence="1 2">
    <name type="scientific">Mycena chlorophos</name>
    <name type="common">Agaric fungus</name>
    <name type="synonym">Agaricus chlorophos</name>
    <dbReference type="NCBI Taxonomy" id="658473"/>
    <lineage>
        <taxon>Eukaryota</taxon>
        <taxon>Fungi</taxon>
        <taxon>Dikarya</taxon>
        <taxon>Basidiomycota</taxon>
        <taxon>Agaricomycotina</taxon>
        <taxon>Agaricomycetes</taxon>
        <taxon>Agaricomycetidae</taxon>
        <taxon>Agaricales</taxon>
        <taxon>Marasmiineae</taxon>
        <taxon>Mycenaceae</taxon>
        <taxon>Mycena</taxon>
    </lineage>
</organism>
<gene>
    <name evidence="1" type="ORF">MCHLO_15587</name>
</gene>
<proteinExistence type="predicted"/>
<reference evidence="1" key="1">
    <citation type="submission" date="2014-09" db="EMBL/GenBank/DDBJ databases">
        <title>Genome sequence of the luminous mushroom Mycena chlorophos for searching fungal bioluminescence genes.</title>
        <authorList>
            <person name="Tanaka Y."/>
            <person name="Kasuga D."/>
            <person name="Oba Y."/>
            <person name="Hase S."/>
            <person name="Sato K."/>
            <person name="Oba Y."/>
            <person name="Sakakibara Y."/>
        </authorList>
    </citation>
    <scope>NUCLEOTIDE SEQUENCE</scope>
</reference>
<keyword evidence="2" id="KW-1185">Reference proteome</keyword>
<evidence type="ECO:0000313" key="2">
    <source>
        <dbReference type="Proteomes" id="UP000815677"/>
    </source>
</evidence>
<accession>A0ABQ0M7I9</accession>
<name>A0ABQ0M7I9_MYCCL</name>
<evidence type="ECO:0000313" key="1">
    <source>
        <dbReference type="EMBL" id="GAT59268.1"/>
    </source>
</evidence>
<protein>
    <submittedName>
        <fullName evidence="1">Uncharacterized protein</fullName>
    </submittedName>
</protein>